<reference evidence="2 3" key="1">
    <citation type="submission" date="2014-09" db="EMBL/GenBank/DDBJ databases">
        <authorList>
            <person name="Ellenberger Sabrina"/>
        </authorList>
    </citation>
    <scope>NUCLEOTIDE SEQUENCE [LARGE SCALE GENOMIC DNA]</scope>
    <source>
        <strain evidence="2 3">CBS 412.66</strain>
    </source>
</reference>
<feature type="region of interest" description="Disordered" evidence="1">
    <location>
        <begin position="151"/>
        <end position="270"/>
    </location>
</feature>
<feature type="compositionally biased region" description="Basic and acidic residues" evidence="1">
    <location>
        <begin position="447"/>
        <end position="458"/>
    </location>
</feature>
<sequence>MDRNENDSKWEFDMPQFWDFTDSIPQTRPDERWFCQANISGPSFPERKKRRALRVHKKPVAEPQTTAEKLPMPEKPRSNVFDRLSRLGTISFANKTQHSTTEKEKRPLKQHVSQPKLQQHTANVLTQEHEQYHLDEEMPKESVAERISRIEKDIFSKRDIPLKRKISSSAPLQQKKIQKIINTQHDTEHSYIPPRQPSPARESSSTTPKLHSRYSSSEERPIQPAKEQPSSSSSKRISLLNELQNSRWPSPIQSNQELESSSMEEEEEKLVSQIQIDQTLSISTAHRSLYNELKDSQQQSATIQSIETQLSPPHLQPQSPPVSSTEDAQANKENENTSSRDFFDSLLMSKQQRENTQKESTSNFFKNLLTSNKQHCQNRSPPPRHSSVNENQDEQEAAQEEEEKEATANNFFDDLLIFSKQRNGIRVPLSPIKDKHATRNSVSNPLETDKHGGRENRHPMSPFIPDEAQNQQHVERQDVPSSSHPTQVDSSQANPTQTHRESLLVNRPSLLSRPIQVYRDEPIQTHTRKSYYSLDDSQHFVDETVQRARELLKASRERTQKWMRELSVNQPLKASQNIKSLKK</sequence>
<dbReference type="Proteomes" id="UP000054107">
    <property type="component" value="Unassembled WGS sequence"/>
</dbReference>
<feature type="region of interest" description="Disordered" evidence="1">
    <location>
        <begin position="95"/>
        <end position="119"/>
    </location>
</feature>
<feature type="region of interest" description="Disordered" evidence="1">
    <location>
        <begin position="429"/>
        <end position="500"/>
    </location>
</feature>
<feature type="compositionally biased region" description="Basic residues" evidence="1">
    <location>
        <begin position="47"/>
        <end position="58"/>
    </location>
</feature>
<dbReference type="AlphaFoldDB" id="A0A0B7N1C5"/>
<proteinExistence type="predicted"/>
<gene>
    <name evidence="2" type="primary">PARPA_05044.1 scaffold 16172</name>
</gene>
<accession>A0A0B7N1C5</accession>
<feature type="compositionally biased region" description="Acidic residues" evidence="1">
    <location>
        <begin position="391"/>
        <end position="404"/>
    </location>
</feature>
<evidence type="ECO:0000313" key="2">
    <source>
        <dbReference type="EMBL" id="CEP11227.1"/>
    </source>
</evidence>
<dbReference type="OrthoDB" id="2271080at2759"/>
<feature type="compositionally biased region" description="Polar residues" evidence="1">
    <location>
        <begin position="201"/>
        <end position="215"/>
    </location>
</feature>
<feature type="region of interest" description="Disordered" evidence="1">
    <location>
        <begin position="310"/>
        <end position="342"/>
    </location>
</feature>
<dbReference type="EMBL" id="LN725854">
    <property type="protein sequence ID" value="CEP11227.1"/>
    <property type="molecule type" value="Genomic_DNA"/>
</dbReference>
<evidence type="ECO:0000256" key="1">
    <source>
        <dbReference type="SAM" id="MobiDB-lite"/>
    </source>
</evidence>
<evidence type="ECO:0000313" key="3">
    <source>
        <dbReference type="Proteomes" id="UP000054107"/>
    </source>
</evidence>
<feature type="compositionally biased region" description="Polar residues" evidence="1">
    <location>
        <begin position="241"/>
        <end position="256"/>
    </location>
</feature>
<feature type="region of interest" description="Disordered" evidence="1">
    <location>
        <begin position="373"/>
        <end position="405"/>
    </location>
</feature>
<feature type="compositionally biased region" description="Polar residues" evidence="1">
    <location>
        <begin position="479"/>
        <end position="497"/>
    </location>
</feature>
<feature type="region of interest" description="Disordered" evidence="1">
    <location>
        <begin position="38"/>
        <end position="78"/>
    </location>
</feature>
<organism evidence="2 3">
    <name type="scientific">Parasitella parasitica</name>
    <dbReference type="NCBI Taxonomy" id="35722"/>
    <lineage>
        <taxon>Eukaryota</taxon>
        <taxon>Fungi</taxon>
        <taxon>Fungi incertae sedis</taxon>
        <taxon>Mucoromycota</taxon>
        <taxon>Mucoromycotina</taxon>
        <taxon>Mucoromycetes</taxon>
        <taxon>Mucorales</taxon>
        <taxon>Mucorineae</taxon>
        <taxon>Mucoraceae</taxon>
        <taxon>Parasitella</taxon>
    </lineage>
</organism>
<feature type="compositionally biased region" description="Basic and acidic residues" evidence="1">
    <location>
        <begin position="151"/>
        <end position="162"/>
    </location>
</feature>
<keyword evidence="3" id="KW-1185">Reference proteome</keyword>
<protein>
    <submittedName>
        <fullName evidence="2">Uncharacterized protein</fullName>
    </submittedName>
</protein>
<name>A0A0B7N1C5_9FUNG</name>